<dbReference type="GO" id="GO:0042910">
    <property type="term" value="F:xenobiotic transmembrane transporter activity"/>
    <property type="evidence" value="ECO:0007669"/>
    <property type="project" value="InterPro"/>
</dbReference>
<organism evidence="10 11">
    <name type="scientific">Tistrella mobilis (strain KA081020-065)</name>
    <dbReference type="NCBI Taxonomy" id="1110502"/>
    <lineage>
        <taxon>Bacteria</taxon>
        <taxon>Pseudomonadati</taxon>
        <taxon>Pseudomonadota</taxon>
        <taxon>Alphaproteobacteria</taxon>
        <taxon>Geminicoccales</taxon>
        <taxon>Geminicoccaceae</taxon>
        <taxon>Tistrella</taxon>
    </lineage>
</organism>
<feature type="transmembrane region" description="Helical" evidence="8">
    <location>
        <begin position="225"/>
        <end position="243"/>
    </location>
</feature>
<feature type="transmembrane region" description="Helical" evidence="8">
    <location>
        <begin position="87"/>
        <end position="106"/>
    </location>
</feature>
<dbReference type="KEGG" id="tmo:TMO_2555"/>
<evidence type="ECO:0000256" key="1">
    <source>
        <dbReference type="ARBA" id="ARBA00004651"/>
    </source>
</evidence>
<reference evidence="10 11" key="1">
    <citation type="journal article" date="2012" name="J. Am. Chem. Soc.">
        <title>Bacterial biosynthesis and maturation of the didemnin anti-cancer agents.</title>
        <authorList>
            <person name="Xu Y."/>
            <person name="Kersten R.D."/>
            <person name="Nam S.J."/>
            <person name="Lu L."/>
            <person name="Al-Suwailem A.M."/>
            <person name="Zheng H."/>
            <person name="Fenical W."/>
            <person name="Dorrestein P.C."/>
            <person name="Moore B.S."/>
            <person name="Qian P.Y."/>
        </authorList>
    </citation>
    <scope>NUCLEOTIDE SEQUENCE [LARGE SCALE GENOMIC DNA]</scope>
    <source>
        <strain evidence="10 11">KA081020-065</strain>
    </source>
</reference>
<feature type="transmembrane region" description="Helical" evidence="8">
    <location>
        <begin position="387"/>
        <end position="408"/>
    </location>
</feature>
<feature type="transmembrane region" description="Helical" evidence="8">
    <location>
        <begin position="360"/>
        <end position="381"/>
    </location>
</feature>
<keyword evidence="8" id="KW-0997">Cell inner membrane</keyword>
<dbReference type="InterPro" id="IPR004812">
    <property type="entry name" value="Efflux_drug-R_Bcr/CmlA"/>
</dbReference>
<dbReference type="PROSITE" id="PS50850">
    <property type="entry name" value="MFS"/>
    <property type="match status" value="1"/>
</dbReference>
<feature type="transmembrane region" description="Helical" evidence="8">
    <location>
        <begin position="295"/>
        <end position="314"/>
    </location>
</feature>
<evidence type="ECO:0000256" key="8">
    <source>
        <dbReference type="RuleBase" id="RU365088"/>
    </source>
</evidence>
<evidence type="ECO:0000256" key="5">
    <source>
        <dbReference type="ARBA" id="ARBA00022692"/>
    </source>
</evidence>
<evidence type="ECO:0000256" key="7">
    <source>
        <dbReference type="ARBA" id="ARBA00023136"/>
    </source>
</evidence>
<dbReference type="eggNOG" id="COG2814">
    <property type="taxonomic scope" value="Bacteria"/>
</dbReference>
<dbReference type="InterPro" id="IPR036259">
    <property type="entry name" value="MFS_trans_sf"/>
</dbReference>
<dbReference type="SUPFAM" id="SSF103473">
    <property type="entry name" value="MFS general substrate transporter"/>
    <property type="match status" value="1"/>
</dbReference>
<dbReference type="HOGENOM" id="CLU_001265_47_0_5"/>
<dbReference type="PANTHER" id="PTHR23502:SF132">
    <property type="entry name" value="POLYAMINE TRANSPORTER 2-RELATED"/>
    <property type="match status" value="1"/>
</dbReference>
<keyword evidence="3 8" id="KW-0813">Transport</keyword>
<dbReference type="Pfam" id="PF07690">
    <property type="entry name" value="MFS_1"/>
    <property type="match status" value="1"/>
</dbReference>
<feature type="transmembrane region" description="Helical" evidence="8">
    <location>
        <begin position="175"/>
        <end position="196"/>
    </location>
</feature>
<feature type="transmembrane region" description="Helical" evidence="8">
    <location>
        <begin position="112"/>
        <end position="133"/>
    </location>
</feature>
<evidence type="ECO:0000313" key="11">
    <source>
        <dbReference type="Proteomes" id="UP000005258"/>
    </source>
</evidence>
<dbReference type="PANTHER" id="PTHR23502">
    <property type="entry name" value="MAJOR FACILITATOR SUPERFAMILY"/>
    <property type="match status" value="1"/>
</dbReference>
<evidence type="ECO:0000256" key="2">
    <source>
        <dbReference type="ARBA" id="ARBA00006236"/>
    </source>
</evidence>
<feature type="transmembrane region" description="Helical" evidence="8">
    <location>
        <begin position="145"/>
        <end position="163"/>
    </location>
</feature>
<comment type="subcellular location">
    <subcellularLocation>
        <location evidence="8">Cell inner membrane</location>
        <topology evidence="8">Multi-pass membrane protein</topology>
    </subcellularLocation>
    <subcellularLocation>
        <location evidence="1">Cell membrane</location>
        <topology evidence="1">Multi-pass membrane protein</topology>
    </subcellularLocation>
</comment>
<dbReference type="NCBIfam" id="NF008314">
    <property type="entry name" value="PRK11102.1"/>
    <property type="match status" value="1"/>
</dbReference>
<dbReference type="GO" id="GO:0005886">
    <property type="term" value="C:plasma membrane"/>
    <property type="evidence" value="ECO:0007669"/>
    <property type="project" value="UniProtKB-SubCell"/>
</dbReference>
<keyword evidence="7 8" id="KW-0472">Membrane</keyword>
<dbReference type="Gene3D" id="1.20.1720.10">
    <property type="entry name" value="Multidrug resistance protein D"/>
    <property type="match status" value="1"/>
</dbReference>
<name>I3TNQ5_TISMK</name>
<protein>
    <recommendedName>
        <fullName evidence="8">Bcr/CflA family efflux transporter</fullName>
    </recommendedName>
</protein>
<gene>
    <name evidence="10" type="ordered locus">TMO_2555</name>
</gene>
<dbReference type="CDD" id="cd17320">
    <property type="entry name" value="MFS_MdfA_MDR_like"/>
    <property type="match status" value="1"/>
</dbReference>
<evidence type="ECO:0000256" key="4">
    <source>
        <dbReference type="ARBA" id="ARBA00022475"/>
    </source>
</evidence>
<dbReference type="InterPro" id="IPR020846">
    <property type="entry name" value="MFS_dom"/>
</dbReference>
<keyword evidence="4" id="KW-1003">Cell membrane</keyword>
<feature type="transmembrane region" description="Helical" evidence="8">
    <location>
        <begin position="55"/>
        <end position="75"/>
    </location>
</feature>
<accession>I3TNQ5</accession>
<dbReference type="RefSeq" id="WP_014746070.1">
    <property type="nucleotide sequence ID" value="NC_017956.1"/>
</dbReference>
<dbReference type="GO" id="GO:1990961">
    <property type="term" value="P:xenobiotic detoxification by transmembrane export across the plasma membrane"/>
    <property type="evidence" value="ECO:0007669"/>
    <property type="project" value="InterPro"/>
</dbReference>
<feature type="transmembrane region" description="Helical" evidence="8">
    <location>
        <begin position="21"/>
        <end position="43"/>
    </location>
</feature>
<keyword evidence="6 8" id="KW-1133">Transmembrane helix</keyword>
<dbReference type="STRING" id="1110502.TMO_2555"/>
<dbReference type="EMBL" id="CP003236">
    <property type="protein sequence ID" value="AFK54393.1"/>
    <property type="molecule type" value="Genomic_DNA"/>
</dbReference>
<evidence type="ECO:0000256" key="6">
    <source>
        <dbReference type="ARBA" id="ARBA00022989"/>
    </source>
</evidence>
<feature type="transmembrane region" description="Helical" evidence="8">
    <location>
        <begin position="263"/>
        <end position="283"/>
    </location>
</feature>
<proteinExistence type="inferred from homology"/>
<dbReference type="NCBIfam" id="TIGR00710">
    <property type="entry name" value="efflux_Bcr_CflA"/>
    <property type="match status" value="1"/>
</dbReference>
<evidence type="ECO:0000259" key="9">
    <source>
        <dbReference type="PROSITE" id="PS50850"/>
    </source>
</evidence>
<dbReference type="FunFam" id="1.20.1720.10:FF:000005">
    <property type="entry name" value="Bcr/CflA family efflux transporter"/>
    <property type="match status" value="1"/>
</dbReference>
<feature type="transmembrane region" description="Helical" evidence="8">
    <location>
        <begin position="320"/>
        <end position="340"/>
    </location>
</feature>
<feature type="domain" description="Major facilitator superfamily (MFS) profile" evidence="9">
    <location>
        <begin position="18"/>
        <end position="412"/>
    </location>
</feature>
<sequence>MSVRPEHAAAAGAGQPPMLKLALILGLLAAFGPLSIDMYLPAFPAIGADLKADAAAVQATLALFFMGIAGGQLVYGPLADRFGRRRPLLAGCLLYAAGSIGCALATDVDQLIAFRLVQALGGCAGMVMSRAVIRDLFDERHSAVMLARLMLVMGAAPILAPLIGGQLLEIAGWRAIFWLLSGVGVLALVVVALFLPESLPAERRRRQGPGEIALTYLRFAIDRRFIAPALASGAAMGAMFAYISGSPFVFIELHQVPPAAYGWLFGANAAGLILASQFNARLVRSTSPAAIMRRANLVQAVAGLVLVAVAISAVSTPGTTLALVAIMLPLFLCIAMNGLINPNATAVAMAPFGARAGSAAALLGLIQFGTGAISAAIVGALDDGTAWPMAAVIAGMGIAGAIAARLAAPAPAGTRR</sequence>
<comment type="similarity">
    <text evidence="2 8">Belongs to the major facilitator superfamily. Bcr/CmlA family.</text>
</comment>
<evidence type="ECO:0000256" key="3">
    <source>
        <dbReference type="ARBA" id="ARBA00022448"/>
    </source>
</evidence>
<keyword evidence="5 8" id="KW-0812">Transmembrane</keyword>
<keyword evidence="11" id="KW-1185">Reference proteome</keyword>
<dbReference type="AlphaFoldDB" id="I3TNQ5"/>
<evidence type="ECO:0000313" key="10">
    <source>
        <dbReference type="EMBL" id="AFK54393.1"/>
    </source>
</evidence>
<dbReference type="InterPro" id="IPR011701">
    <property type="entry name" value="MFS"/>
</dbReference>
<dbReference type="Proteomes" id="UP000005258">
    <property type="component" value="Chromosome"/>
</dbReference>